<proteinExistence type="predicted"/>
<dbReference type="EMBL" id="JAVYJV010000013">
    <property type="protein sequence ID" value="KAK4355728.1"/>
    <property type="molecule type" value="Genomic_DNA"/>
</dbReference>
<feature type="compositionally biased region" description="Polar residues" evidence="1">
    <location>
        <begin position="72"/>
        <end position="84"/>
    </location>
</feature>
<dbReference type="AlphaFoldDB" id="A0AAE1RRQ9"/>
<evidence type="ECO:0000313" key="2">
    <source>
        <dbReference type="EMBL" id="KAK4355728.1"/>
    </source>
</evidence>
<protein>
    <submittedName>
        <fullName evidence="2">Uncharacterized protein</fullName>
    </submittedName>
</protein>
<dbReference type="Proteomes" id="UP001291623">
    <property type="component" value="Unassembled WGS sequence"/>
</dbReference>
<comment type="caution">
    <text evidence="2">The sequence shown here is derived from an EMBL/GenBank/DDBJ whole genome shotgun (WGS) entry which is preliminary data.</text>
</comment>
<gene>
    <name evidence="2" type="ORF">RND71_024699</name>
</gene>
<organism evidence="2 3">
    <name type="scientific">Anisodus tanguticus</name>
    <dbReference type="NCBI Taxonomy" id="243964"/>
    <lineage>
        <taxon>Eukaryota</taxon>
        <taxon>Viridiplantae</taxon>
        <taxon>Streptophyta</taxon>
        <taxon>Embryophyta</taxon>
        <taxon>Tracheophyta</taxon>
        <taxon>Spermatophyta</taxon>
        <taxon>Magnoliopsida</taxon>
        <taxon>eudicotyledons</taxon>
        <taxon>Gunneridae</taxon>
        <taxon>Pentapetalae</taxon>
        <taxon>asterids</taxon>
        <taxon>lamiids</taxon>
        <taxon>Solanales</taxon>
        <taxon>Solanaceae</taxon>
        <taxon>Solanoideae</taxon>
        <taxon>Hyoscyameae</taxon>
        <taxon>Anisodus</taxon>
    </lineage>
</organism>
<evidence type="ECO:0000256" key="1">
    <source>
        <dbReference type="SAM" id="MobiDB-lite"/>
    </source>
</evidence>
<keyword evidence="3" id="KW-1185">Reference proteome</keyword>
<reference evidence="2" key="1">
    <citation type="submission" date="2023-12" db="EMBL/GenBank/DDBJ databases">
        <title>Genome assembly of Anisodus tanguticus.</title>
        <authorList>
            <person name="Wang Y.-J."/>
        </authorList>
    </citation>
    <scope>NUCLEOTIDE SEQUENCE</scope>
    <source>
        <strain evidence="2">KB-2021</strain>
        <tissue evidence="2">Leaf</tissue>
    </source>
</reference>
<accession>A0AAE1RRQ9</accession>
<evidence type="ECO:0000313" key="3">
    <source>
        <dbReference type="Proteomes" id="UP001291623"/>
    </source>
</evidence>
<feature type="region of interest" description="Disordered" evidence="1">
    <location>
        <begin position="72"/>
        <end position="92"/>
    </location>
</feature>
<sequence length="92" mass="9935">MNDSNKGILSYVEIADRYGIHPVSLAIAKCLAKFSDNRTILEPSLLLALDYKNFIGYQGISVELSVRGTTGTHSDAYASTTKSKGFSDPPPP</sequence>
<name>A0AAE1RRQ9_9SOLA</name>